<evidence type="ECO:0000313" key="2">
    <source>
        <dbReference type="Proteomes" id="UP000289455"/>
    </source>
</evidence>
<evidence type="ECO:0000313" key="1">
    <source>
        <dbReference type="EMBL" id="RXK49832.1"/>
    </source>
</evidence>
<proteinExistence type="predicted"/>
<dbReference type="RefSeq" id="WP_129026929.1">
    <property type="nucleotide sequence ID" value="NZ_SDHY01000003.1"/>
</dbReference>
<reference evidence="1 2" key="1">
    <citation type="submission" date="2019-01" db="EMBL/GenBank/DDBJ databases">
        <title>Cytophagaceae bacterium strain CAR-16.</title>
        <authorList>
            <person name="Chen W.-M."/>
        </authorList>
    </citation>
    <scope>NUCLEOTIDE SEQUENCE [LARGE SCALE GENOMIC DNA]</scope>
    <source>
        <strain evidence="1 2">CAR-16</strain>
    </source>
</reference>
<protein>
    <submittedName>
        <fullName evidence="1">Gluconate 2-dehydrogenase subunit 3 family protein</fullName>
    </submittedName>
</protein>
<accession>A0A4Q1C083</accession>
<dbReference type="AlphaFoldDB" id="A0A4Q1C083"/>
<dbReference type="OrthoDB" id="129242at2"/>
<comment type="caution">
    <text evidence="1">The sequence shown here is derived from an EMBL/GenBank/DDBJ whole genome shotgun (WGS) entry which is preliminary data.</text>
</comment>
<keyword evidence="2" id="KW-1185">Reference proteome</keyword>
<dbReference type="InterPro" id="IPR027056">
    <property type="entry name" value="Gluconate_2DH_su3"/>
</dbReference>
<dbReference type="Proteomes" id="UP000289455">
    <property type="component" value="Unassembled WGS sequence"/>
</dbReference>
<sequence length="212" mass="23782">MKRRDYLKNIGLSSLGLAALNPQVKAMEALEGAPDPKKVAPIKVPNGRTLDEAERDAKLMAEKFLNQHELETITILSDIIIPADGKSGSASQAGVTKFIEFIVKDKPEFKTPMRGGLRWIDGESKRRFNKLFTEITPKQRIEIVEDIAYPEKVKPQFSQGVTFFTLMRNLTATGFYTSRIGLDDLGYKGNTPNEWKGVPEDVLKQYGLSYDD</sequence>
<organism evidence="1 2">
    <name type="scientific">Aquirufa rosea</name>
    <dbReference type="NCBI Taxonomy" id="2509241"/>
    <lineage>
        <taxon>Bacteria</taxon>
        <taxon>Pseudomonadati</taxon>
        <taxon>Bacteroidota</taxon>
        <taxon>Cytophagia</taxon>
        <taxon>Cytophagales</taxon>
        <taxon>Flectobacillaceae</taxon>
        <taxon>Aquirufa</taxon>
    </lineage>
</organism>
<dbReference type="EMBL" id="SDHY01000003">
    <property type="protein sequence ID" value="RXK49832.1"/>
    <property type="molecule type" value="Genomic_DNA"/>
</dbReference>
<gene>
    <name evidence="1" type="ORF">ESB04_06570</name>
</gene>
<name>A0A4Q1C083_9BACT</name>
<dbReference type="Pfam" id="PF13618">
    <property type="entry name" value="Gluconate_2-dh3"/>
    <property type="match status" value="1"/>
</dbReference>